<dbReference type="Gene3D" id="3.50.50.60">
    <property type="entry name" value="FAD/NAD(P)-binding domain"/>
    <property type="match status" value="1"/>
</dbReference>
<evidence type="ECO:0000256" key="5">
    <source>
        <dbReference type="ARBA" id="ARBA00022691"/>
    </source>
</evidence>
<dbReference type="GO" id="GO:0004808">
    <property type="term" value="F:tRNA (5-methylaminomethyl-2-thiouridylate)(34)-methyltransferase activity"/>
    <property type="evidence" value="ECO:0007669"/>
    <property type="project" value="UniProtKB-EC"/>
</dbReference>
<dbReference type="GO" id="GO:0050660">
    <property type="term" value="F:flavin adenine dinucleotide binding"/>
    <property type="evidence" value="ECO:0007669"/>
    <property type="project" value="UniProtKB-UniRule"/>
</dbReference>
<keyword evidence="1 10" id="KW-0963">Cytoplasm</keyword>
<dbReference type="PANTHER" id="PTHR13847:SF283">
    <property type="entry name" value="TRNA 5-METHYLAMINOMETHYL-2-THIOURIDINE BIOSYNTHESIS BIFUNCTIONAL PROTEIN MNMC"/>
    <property type="match status" value="1"/>
</dbReference>
<sequence>MGLRPPLTEQAGKGLRSVEFDDIYFQPEDGTAESSHVFLEGNDLPERFAAMDLQRPFVIGELGFGTGLNCLTAMKMFLDRAPREGRLELWSVEGYPFSPLDFTSIAKDHGQRTPALADLAARLSHLYPVPRPGLARLDLSPRLTLTLAFGDVDDLLERSSFAADAWFLDGFAPSRNPAMWSPSVLRAVADHTRPGGTFATFTVAGAVRRGMEAAGFSLARRAGYGKKREMLTGRLGQAQPSIQSGTGAVKSIAIIGAGIAGAAFAHGAHQAGFRPILIDRGEAGNGASGNPVGLLMPRLEAADNPAARFYRDAFFYALRFYWDHTPEALSPLGGTLACDGTRYKKICATGLWADEDFAVIDGVTLHSPHATLLRPRDAVTTLIEEVEVIRGEVIDIFPSDNGLTCTLTNGPQQRVEADHMILTAGPGSALISPLITDLSASRGQIDLFATSEPPRSILTADGYVAPYAGAAQKGGIAAGATYDDVPLDHDPRPTKASSEINRRMAEALMTQRLDPPFDQRAALRAVTTDRHPMLGVLGSTRRQADDPINTAILGVITGLGSRGLVTAPLMAASLIATLTGGVQPIERQSLRLLSPHRFAERRDRRAGHKPS</sequence>
<dbReference type="Gene3D" id="3.40.50.150">
    <property type="entry name" value="Vaccinia Virus protein VP39"/>
    <property type="match status" value="1"/>
</dbReference>
<accession>E0TI24</accession>
<dbReference type="InterPro" id="IPR008471">
    <property type="entry name" value="MnmC-like_methylTransf"/>
</dbReference>
<evidence type="ECO:0000256" key="8">
    <source>
        <dbReference type="ARBA" id="ARBA00023002"/>
    </source>
</evidence>
<dbReference type="Proteomes" id="UP000001302">
    <property type="component" value="Chromosome"/>
</dbReference>
<dbReference type="SUPFAM" id="SSF51905">
    <property type="entry name" value="FAD/NAD(P)-binding domain"/>
    <property type="match status" value="1"/>
</dbReference>
<dbReference type="GO" id="GO:0016645">
    <property type="term" value="F:oxidoreductase activity, acting on the CH-NH group of donors"/>
    <property type="evidence" value="ECO:0007669"/>
    <property type="project" value="InterPro"/>
</dbReference>
<protein>
    <recommendedName>
        <fullName evidence="10">tRNA 5-methylaminomethyl-2-thiouridine biosynthesis bifunctional protein MnmC</fullName>
        <shortName evidence="10">tRNA mnm(5)s(2)U biosynthesis bifunctional protein</shortName>
    </recommendedName>
    <domain>
        <recommendedName>
            <fullName evidence="10">tRNA (mnm(5)s(2)U34)-methyltransferase</fullName>
            <ecNumber evidence="10">2.1.1.61</ecNumber>
        </recommendedName>
    </domain>
    <domain>
        <recommendedName>
            <fullName evidence="10">FAD-dependent cmnm(5)s(2)U34 oxidoreductase</fullName>
            <ecNumber evidence="10">1.5.-.-</ecNumber>
        </recommendedName>
    </domain>
</protein>
<dbReference type="STRING" id="314260.PB2503_06487"/>
<evidence type="ECO:0000256" key="10">
    <source>
        <dbReference type="HAMAP-Rule" id="MF_01102"/>
    </source>
</evidence>
<proteinExistence type="inferred from homology"/>
<evidence type="ECO:0000313" key="13">
    <source>
        <dbReference type="EMBL" id="ADM09363.1"/>
    </source>
</evidence>
<keyword evidence="8 10" id="KW-0560">Oxidoreductase</keyword>
<dbReference type="EC" id="2.1.1.61" evidence="10"/>
<dbReference type="HOGENOM" id="CLU_022427_1_0_5"/>
<dbReference type="eggNOG" id="COG0665">
    <property type="taxonomic scope" value="Bacteria"/>
</dbReference>
<gene>
    <name evidence="10" type="primary">mnmC</name>
    <name evidence="13" type="ordered locus">PB2503_06487</name>
</gene>
<comment type="similarity">
    <text evidence="10">In the C-terminal section; belongs to the DAO family.</text>
</comment>
<dbReference type="EMBL" id="CP002156">
    <property type="protein sequence ID" value="ADM09363.1"/>
    <property type="molecule type" value="Genomic_DNA"/>
</dbReference>
<comment type="function">
    <text evidence="10">Catalyzes the last two steps in the biosynthesis of 5-methylaminomethyl-2-thiouridine (mnm(5)s(2)U) at the wobble position (U34) in tRNA. Catalyzes the FAD-dependent demodification of cmnm(5)s(2)U34 to nm(5)s(2)U34, followed by the transfer of a methyl group from S-adenosyl-L-methionine to nm(5)s(2)U34, to form mnm(5)s(2)U34.</text>
</comment>
<dbReference type="SUPFAM" id="SSF53335">
    <property type="entry name" value="S-adenosyl-L-methionine-dependent methyltransferases"/>
    <property type="match status" value="1"/>
</dbReference>
<dbReference type="HAMAP" id="MF_01102">
    <property type="entry name" value="MnmC"/>
    <property type="match status" value="1"/>
</dbReference>
<keyword evidence="6 10" id="KW-0819">tRNA processing</keyword>
<dbReference type="InterPro" id="IPR047785">
    <property type="entry name" value="tRNA_MNMC2"/>
</dbReference>
<organism evidence="13 14">
    <name type="scientific">Parvularcula bermudensis (strain ATCC BAA-594 / HTCC2503 / KCTC 12087)</name>
    <dbReference type="NCBI Taxonomy" id="314260"/>
    <lineage>
        <taxon>Bacteria</taxon>
        <taxon>Pseudomonadati</taxon>
        <taxon>Pseudomonadota</taxon>
        <taxon>Alphaproteobacteria</taxon>
        <taxon>Parvularculales</taxon>
        <taxon>Parvularculaceae</taxon>
        <taxon>Parvularcula</taxon>
    </lineage>
</organism>
<reference evidence="14" key="1">
    <citation type="submission" date="2010-08" db="EMBL/GenBank/DDBJ databases">
        <title>Genome sequence of Parvularcula bermudensis HTCC2503.</title>
        <authorList>
            <person name="Kang D.-M."/>
            <person name="Oh H.-M."/>
            <person name="Cho J.-C."/>
        </authorList>
    </citation>
    <scope>NUCLEOTIDE SEQUENCE [LARGE SCALE GENOMIC DNA]</scope>
    <source>
        <strain evidence="14">ATCC BAA-594 / HTCC2503 / KCTC 12087</strain>
    </source>
</reference>
<feature type="domain" description="MnmC-like methyltransferase" evidence="12">
    <location>
        <begin position="116"/>
        <end position="234"/>
    </location>
</feature>
<keyword evidence="5 10" id="KW-0949">S-adenosyl-L-methionine</keyword>
<evidence type="ECO:0000256" key="9">
    <source>
        <dbReference type="ARBA" id="ARBA00023268"/>
    </source>
</evidence>
<keyword evidence="14" id="KW-1185">Reference proteome</keyword>
<evidence type="ECO:0000256" key="4">
    <source>
        <dbReference type="ARBA" id="ARBA00022679"/>
    </source>
</evidence>
<keyword evidence="2 10" id="KW-0489">Methyltransferase</keyword>
<comment type="subcellular location">
    <subcellularLocation>
        <location evidence="10">Cytoplasm</location>
    </subcellularLocation>
</comment>
<dbReference type="InterPro" id="IPR006076">
    <property type="entry name" value="FAD-dep_OxRdtase"/>
</dbReference>
<evidence type="ECO:0000256" key="2">
    <source>
        <dbReference type="ARBA" id="ARBA00022603"/>
    </source>
</evidence>
<keyword evidence="9 10" id="KW-0511">Multifunctional enzyme</keyword>
<dbReference type="NCBIfam" id="NF033855">
    <property type="entry name" value="tRNA_MNMC2"/>
    <property type="match status" value="1"/>
</dbReference>
<dbReference type="Pfam" id="PF01266">
    <property type="entry name" value="DAO"/>
    <property type="match status" value="1"/>
</dbReference>
<dbReference type="GO" id="GO:0002097">
    <property type="term" value="P:tRNA wobble base modification"/>
    <property type="evidence" value="ECO:0007669"/>
    <property type="project" value="UniProtKB-UniRule"/>
</dbReference>
<dbReference type="RefSeq" id="WP_013300337.1">
    <property type="nucleotide sequence ID" value="NC_014414.1"/>
</dbReference>
<name>E0TI24_PARBH</name>
<evidence type="ECO:0000259" key="11">
    <source>
        <dbReference type="Pfam" id="PF01266"/>
    </source>
</evidence>
<dbReference type="GO" id="GO:0005737">
    <property type="term" value="C:cytoplasm"/>
    <property type="evidence" value="ECO:0007669"/>
    <property type="project" value="UniProtKB-SubCell"/>
</dbReference>
<evidence type="ECO:0000256" key="6">
    <source>
        <dbReference type="ARBA" id="ARBA00022694"/>
    </source>
</evidence>
<evidence type="ECO:0000313" key="14">
    <source>
        <dbReference type="Proteomes" id="UP000001302"/>
    </source>
</evidence>
<comment type="catalytic activity">
    <reaction evidence="10">
        <text>5-aminomethyl-2-thiouridine(34) in tRNA + S-adenosyl-L-methionine = 5-methylaminomethyl-2-thiouridine(34) in tRNA + S-adenosyl-L-homocysteine + H(+)</text>
        <dbReference type="Rhea" id="RHEA:19569"/>
        <dbReference type="Rhea" id="RHEA-COMP:10195"/>
        <dbReference type="Rhea" id="RHEA-COMP:10197"/>
        <dbReference type="ChEBI" id="CHEBI:15378"/>
        <dbReference type="ChEBI" id="CHEBI:57856"/>
        <dbReference type="ChEBI" id="CHEBI:59789"/>
        <dbReference type="ChEBI" id="CHEBI:74454"/>
        <dbReference type="ChEBI" id="CHEBI:74455"/>
        <dbReference type="EC" id="2.1.1.61"/>
    </reaction>
</comment>
<evidence type="ECO:0000259" key="12">
    <source>
        <dbReference type="Pfam" id="PF05430"/>
    </source>
</evidence>
<dbReference type="AlphaFoldDB" id="E0TI24"/>
<keyword evidence="3 10" id="KW-0285">Flavoprotein</keyword>
<feature type="region of interest" description="FAD-dependent cmnm(5)s(2)U34 oxidoreductase" evidence="10">
    <location>
        <begin position="255"/>
        <end position="611"/>
    </location>
</feature>
<dbReference type="InterPro" id="IPR023032">
    <property type="entry name" value="tRNA_MAMT_biosynth_bifunc_MnmC"/>
</dbReference>
<dbReference type="GO" id="GO:0032259">
    <property type="term" value="P:methylation"/>
    <property type="evidence" value="ECO:0007669"/>
    <property type="project" value="UniProtKB-KW"/>
</dbReference>
<evidence type="ECO:0000256" key="1">
    <source>
        <dbReference type="ARBA" id="ARBA00022490"/>
    </source>
</evidence>
<dbReference type="eggNOG" id="COG4121">
    <property type="taxonomic scope" value="Bacteria"/>
</dbReference>
<dbReference type="PANTHER" id="PTHR13847">
    <property type="entry name" value="SARCOSINE DEHYDROGENASE-RELATED"/>
    <property type="match status" value="1"/>
</dbReference>
<dbReference type="KEGG" id="pbr:PB2503_06487"/>
<dbReference type="InterPro" id="IPR036188">
    <property type="entry name" value="FAD/NAD-bd_sf"/>
</dbReference>
<evidence type="ECO:0000256" key="3">
    <source>
        <dbReference type="ARBA" id="ARBA00022630"/>
    </source>
</evidence>
<dbReference type="EC" id="1.5.-.-" evidence="10"/>
<feature type="domain" description="FAD dependent oxidoreductase" evidence="11">
    <location>
        <begin position="252"/>
        <end position="572"/>
    </location>
</feature>
<dbReference type="OrthoDB" id="9786494at2"/>
<feature type="region of interest" description="tRNA (mnm(5)s(2)U34)-methyltransferase" evidence="10">
    <location>
        <begin position="1"/>
        <end position="236"/>
    </location>
</feature>
<reference evidence="13 14" key="2">
    <citation type="journal article" date="2011" name="J. Bacteriol.">
        <title>Complete genome sequence of strain HTCC2503T of Parvularcula bermudensis, the type species of the order "Parvularculales" in the class Alphaproteobacteria.</title>
        <authorList>
            <person name="Oh H.M."/>
            <person name="Kang I."/>
            <person name="Vergin K.L."/>
            <person name="Kang D."/>
            <person name="Rhee K.H."/>
            <person name="Giovannoni S.J."/>
            <person name="Cho J.C."/>
        </authorList>
    </citation>
    <scope>NUCLEOTIDE SEQUENCE [LARGE SCALE GENOMIC DNA]</scope>
    <source>
        <strain evidence="14">ATCC BAA-594 / HTCC2503 / KCTC 12087</strain>
    </source>
</reference>
<keyword evidence="7 10" id="KW-0274">FAD</keyword>
<dbReference type="InterPro" id="IPR029063">
    <property type="entry name" value="SAM-dependent_MTases_sf"/>
</dbReference>
<dbReference type="Gene3D" id="3.30.9.10">
    <property type="entry name" value="D-Amino Acid Oxidase, subunit A, domain 2"/>
    <property type="match status" value="1"/>
</dbReference>
<comment type="similarity">
    <text evidence="10">In the N-terminal section; belongs to the methyltransferase superfamily. tRNA (mnm(5)s(2)U34)-methyltransferase family.</text>
</comment>
<dbReference type="Pfam" id="PF05430">
    <property type="entry name" value="Methyltransf_30"/>
    <property type="match status" value="1"/>
</dbReference>
<comment type="cofactor">
    <cofactor evidence="10">
        <name>FAD</name>
        <dbReference type="ChEBI" id="CHEBI:57692"/>
    </cofactor>
</comment>
<evidence type="ECO:0000256" key="7">
    <source>
        <dbReference type="ARBA" id="ARBA00022827"/>
    </source>
</evidence>
<keyword evidence="4 10" id="KW-0808">Transferase</keyword>